<dbReference type="Gene3D" id="2.40.10.220">
    <property type="entry name" value="predicted glycosyltransferase like domains"/>
    <property type="match status" value="1"/>
</dbReference>
<dbReference type="SUPFAM" id="SSF141371">
    <property type="entry name" value="PilZ domain-like"/>
    <property type="match status" value="1"/>
</dbReference>
<dbReference type="RefSeq" id="WP_168659206.1">
    <property type="nucleotide sequence ID" value="NZ_CP051180.1"/>
</dbReference>
<dbReference type="InterPro" id="IPR009875">
    <property type="entry name" value="PilZ_domain"/>
</dbReference>
<sequence>MAHQELIEQLKPVMQHTDFDSLFELLCQDLHRSDKFLLKMELSRLNQSTSQSIDLRDRLSAQCSQVEIAGVTHFLTPQLSQQLDQLVKMYGGRLTVGAVEELLADVRKPQPIDPSNVTEANELEAGECELMALGHYVMRREIRRSFSTQVTLWQNPNHKHEGLTIDLSVGGCRVRTSNEFRLVESHPVYLHFSEFGREFMVPSLDQGVQYQLLQSESRRGYQYLRLKRVNSQADQDKELERVLQANSLRTVPEINHLIATTRSHGYERQLLPLMNTLIIACSADDNKLTPLLMLKTQRNQAVHQYWCDENNVSQLSAALSPERIAQLRQYPDNLAHGLLYSFHIHQQQQKLFFSATLADLQHANMVDDFLQIASNQASFRVHRIGQHQLNNTDLNRALRNPLTMCPYEPLVLQQLQDTSVLVTLQPLDTDVSAYQQRPAAIDPNLLRRFGMIRQNKSEIRTIASLHDDMRTEARFNMSTVVKVSQGFGSVVEAQSLDISTQGMKLKLTSPHNFKIDKLVEVALPQMQELAGKSKLSGLPYQIIGSADDDSILRLQAIIGKPLPGQRFLTELLSKNSNRLVTASSSKQNKQLVESIKNIALPRMAAIPLFIHKREALYLADLIGCSDIKHPLLSKIAPQATSPVNLQWLLSYPALQQAIHQVDKINPLLPQRITLAMVLPQGQQPAQIINVDQTDKLTLRRFLIKAIAQKSLLGLQIELSATDKPDLNYLQEDLSAISGHALHRARELETMLWQLKGCAMLLDVSEELLCRVGLESLLPAHCDQI</sequence>
<evidence type="ECO:0000313" key="2">
    <source>
        <dbReference type="EMBL" id="QIZ75945.1"/>
    </source>
</evidence>
<dbReference type="Proteomes" id="UP000501602">
    <property type="component" value="Chromosome"/>
</dbReference>
<evidence type="ECO:0000313" key="3">
    <source>
        <dbReference type="Proteomes" id="UP000501602"/>
    </source>
</evidence>
<evidence type="ECO:0000259" key="1">
    <source>
        <dbReference type="Pfam" id="PF07238"/>
    </source>
</evidence>
<organism evidence="2 3">
    <name type="scientific">Ferrimonas lipolytica</name>
    <dbReference type="NCBI Taxonomy" id="2724191"/>
    <lineage>
        <taxon>Bacteria</taxon>
        <taxon>Pseudomonadati</taxon>
        <taxon>Pseudomonadota</taxon>
        <taxon>Gammaproteobacteria</taxon>
        <taxon>Alteromonadales</taxon>
        <taxon>Ferrimonadaceae</taxon>
        <taxon>Ferrimonas</taxon>
    </lineage>
</organism>
<reference evidence="2 3" key="1">
    <citation type="submission" date="2020-04" db="EMBL/GenBank/DDBJ databases">
        <title>Ferrimonas sp. S7 isolated from sea water.</title>
        <authorList>
            <person name="Bae S.S."/>
            <person name="Baek K."/>
        </authorList>
    </citation>
    <scope>NUCLEOTIDE SEQUENCE [LARGE SCALE GENOMIC DNA]</scope>
    <source>
        <strain evidence="2 3">S7</strain>
    </source>
</reference>
<accession>A0A6H1UA63</accession>
<dbReference type="KEGG" id="fes:HER31_03040"/>
<proteinExistence type="predicted"/>
<feature type="domain" description="PilZ" evidence="1">
    <location>
        <begin position="470"/>
        <end position="548"/>
    </location>
</feature>
<protein>
    <submittedName>
        <fullName evidence="2">PilZ domain-containing protein</fullName>
    </submittedName>
</protein>
<dbReference type="EMBL" id="CP051180">
    <property type="protein sequence ID" value="QIZ75945.1"/>
    <property type="molecule type" value="Genomic_DNA"/>
</dbReference>
<dbReference type="GO" id="GO:0035438">
    <property type="term" value="F:cyclic-di-GMP binding"/>
    <property type="evidence" value="ECO:0007669"/>
    <property type="project" value="InterPro"/>
</dbReference>
<gene>
    <name evidence="2" type="ORF">HER31_03040</name>
</gene>
<dbReference type="Pfam" id="PF07238">
    <property type="entry name" value="PilZ"/>
    <property type="match status" value="2"/>
</dbReference>
<feature type="domain" description="PilZ" evidence="1">
    <location>
        <begin position="139"/>
        <end position="243"/>
    </location>
</feature>
<name>A0A6H1UA63_9GAMM</name>
<keyword evidence="3" id="KW-1185">Reference proteome</keyword>
<dbReference type="AlphaFoldDB" id="A0A6H1UA63"/>